<sequence>MQILGAMSGTNALIARLLYGTGLRLMEAMRLRVQDIDFDCRQIVVRHGKGGKDRVTMLPQTLEPQLKEQLTHAKRKHETDLEEGFGCVFLPHALAKKVS</sequence>
<dbReference type="Proteomes" id="UP000509658">
    <property type="component" value="Chromosome"/>
</dbReference>
<dbReference type="AlphaFoldDB" id="A0A6N0HRS3"/>
<evidence type="ECO:0000259" key="2">
    <source>
        <dbReference type="PROSITE" id="PS51898"/>
    </source>
</evidence>
<protein>
    <submittedName>
        <fullName evidence="3">Tyrosine-type recombinase/integrase</fullName>
    </submittedName>
</protein>
<dbReference type="KEGG" id="rev:HUE57_01250"/>
<keyword evidence="1" id="KW-0233">DNA recombination</keyword>
<reference evidence="3 4" key="1">
    <citation type="submission" date="2020-05" db="EMBL/GenBank/DDBJ databases">
        <title>Horizontal transmission and recombination maintain forever young bacterial symbiont genomes.</title>
        <authorList>
            <person name="Russell S.L."/>
            <person name="Pepper-Tunick E."/>
            <person name="Svedberg J."/>
            <person name="Byrne A."/>
            <person name="Ruelas Castillo J."/>
            <person name="Vollmers C."/>
            <person name="Beinart R.A."/>
            <person name="Corbett-Detig R."/>
        </authorList>
    </citation>
    <scope>NUCLEOTIDE SEQUENCE [LARGE SCALE GENOMIC DNA]</scope>
    <source>
        <strain evidence="3">Santa_Monica_outfall</strain>
    </source>
</reference>
<dbReference type="InterPro" id="IPR013762">
    <property type="entry name" value="Integrase-like_cat_sf"/>
</dbReference>
<evidence type="ECO:0000313" key="4">
    <source>
        <dbReference type="Proteomes" id="UP000509658"/>
    </source>
</evidence>
<feature type="domain" description="Tyr recombinase" evidence="2">
    <location>
        <begin position="1"/>
        <end position="99"/>
    </location>
</feature>
<gene>
    <name evidence="3" type="ORF">HUE57_01250</name>
</gene>
<proteinExistence type="predicted"/>
<dbReference type="Gene3D" id="1.10.443.10">
    <property type="entry name" value="Intergrase catalytic core"/>
    <property type="match status" value="1"/>
</dbReference>
<dbReference type="Pfam" id="PF00589">
    <property type="entry name" value="Phage_integrase"/>
    <property type="match status" value="1"/>
</dbReference>
<name>A0A6N0HRS3_9GAMM</name>
<dbReference type="EMBL" id="CP054491">
    <property type="protein sequence ID" value="QKQ25063.1"/>
    <property type="molecule type" value="Genomic_DNA"/>
</dbReference>
<organism evidence="3 4">
    <name type="scientific">Candidatus Reidiella endopervernicosa</name>
    <dbReference type="NCBI Taxonomy" id="2738883"/>
    <lineage>
        <taxon>Bacteria</taxon>
        <taxon>Pseudomonadati</taxon>
        <taxon>Pseudomonadota</taxon>
        <taxon>Gammaproteobacteria</taxon>
        <taxon>Candidatus Reidiella</taxon>
    </lineage>
</organism>
<evidence type="ECO:0000256" key="1">
    <source>
        <dbReference type="ARBA" id="ARBA00023172"/>
    </source>
</evidence>
<dbReference type="SUPFAM" id="SSF56349">
    <property type="entry name" value="DNA breaking-rejoining enzymes"/>
    <property type="match status" value="1"/>
</dbReference>
<evidence type="ECO:0000313" key="3">
    <source>
        <dbReference type="EMBL" id="QKQ25063.1"/>
    </source>
</evidence>
<dbReference type="GO" id="GO:0003677">
    <property type="term" value="F:DNA binding"/>
    <property type="evidence" value="ECO:0007669"/>
    <property type="project" value="InterPro"/>
</dbReference>
<dbReference type="InterPro" id="IPR002104">
    <property type="entry name" value="Integrase_catalytic"/>
</dbReference>
<dbReference type="GO" id="GO:0015074">
    <property type="term" value="P:DNA integration"/>
    <property type="evidence" value="ECO:0007669"/>
    <property type="project" value="InterPro"/>
</dbReference>
<keyword evidence="4" id="KW-1185">Reference proteome</keyword>
<dbReference type="PROSITE" id="PS51898">
    <property type="entry name" value="TYR_RECOMBINASE"/>
    <property type="match status" value="1"/>
</dbReference>
<accession>A0A6N0HRS3</accession>
<dbReference type="GO" id="GO:0006310">
    <property type="term" value="P:DNA recombination"/>
    <property type="evidence" value="ECO:0007669"/>
    <property type="project" value="UniProtKB-KW"/>
</dbReference>
<dbReference type="InterPro" id="IPR011010">
    <property type="entry name" value="DNA_brk_join_enz"/>
</dbReference>